<evidence type="ECO:0000256" key="7">
    <source>
        <dbReference type="ARBA" id="ARBA00022741"/>
    </source>
</evidence>
<evidence type="ECO:0000256" key="6">
    <source>
        <dbReference type="ARBA" id="ARBA00022695"/>
    </source>
</evidence>
<comment type="pathway">
    <text evidence="1 11">Cofactor biosynthesis; FAD biosynthesis; FAD from FMN: step 1/1.</text>
</comment>
<dbReference type="InterPro" id="IPR014729">
    <property type="entry name" value="Rossmann-like_a/b/a_fold"/>
</dbReference>
<protein>
    <recommendedName>
        <fullName evidence="11">Riboflavin biosynthesis protein</fullName>
    </recommendedName>
    <domain>
        <recommendedName>
            <fullName evidence="11">Riboflavin kinase</fullName>
            <ecNumber evidence="11">2.7.1.26</ecNumber>
        </recommendedName>
        <alternativeName>
            <fullName evidence="11">Flavokinase</fullName>
        </alternativeName>
    </domain>
    <domain>
        <recommendedName>
            <fullName evidence="11">FMN adenylyltransferase</fullName>
            <ecNumber evidence="11">2.7.7.2</ecNumber>
        </recommendedName>
        <alternativeName>
            <fullName evidence="11">FAD pyrophosphorylase</fullName>
        </alternativeName>
        <alternativeName>
            <fullName evidence="11">FAD synthase</fullName>
        </alternativeName>
    </domain>
</protein>
<evidence type="ECO:0000256" key="3">
    <source>
        <dbReference type="ARBA" id="ARBA00022630"/>
    </source>
</evidence>
<dbReference type="EC" id="2.7.7.2" evidence="11"/>
<dbReference type="EC" id="2.7.1.26" evidence="11"/>
<accession>A0ABV9GI69</accession>
<evidence type="ECO:0000313" key="14">
    <source>
        <dbReference type="Proteomes" id="UP001596022"/>
    </source>
</evidence>
<proteinExistence type="inferred from homology"/>
<dbReference type="CDD" id="cd02064">
    <property type="entry name" value="FAD_synthetase_N"/>
    <property type="match status" value="1"/>
</dbReference>
<keyword evidence="4 11" id="KW-0288">FMN</keyword>
<dbReference type="SUPFAM" id="SSF52374">
    <property type="entry name" value="Nucleotidylyl transferase"/>
    <property type="match status" value="1"/>
</dbReference>
<keyword evidence="14" id="KW-1185">Reference proteome</keyword>
<evidence type="ECO:0000259" key="12">
    <source>
        <dbReference type="Pfam" id="PF06574"/>
    </source>
</evidence>
<dbReference type="PANTHER" id="PTHR22749">
    <property type="entry name" value="RIBOFLAVIN KINASE/FMN ADENYLYLTRANSFERASE"/>
    <property type="match status" value="1"/>
</dbReference>
<keyword evidence="6 11" id="KW-0548">Nucleotidyltransferase</keyword>
<evidence type="ECO:0000256" key="4">
    <source>
        <dbReference type="ARBA" id="ARBA00022643"/>
    </source>
</evidence>
<comment type="catalytic activity">
    <reaction evidence="10 11">
        <text>FMN + ATP + H(+) = FAD + diphosphate</text>
        <dbReference type="Rhea" id="RHEA:17237"/>
        <dbReference type="ChEBI" id="CHEBI:15378"/>
        <dbReference type="ChEBI" id="CHEBI:30616"/>
        <dbReference type="ChEBI" id="CHEBI:33019"/>
        <dbReference type="ChEBI" id="CHEBI:57692"/>
        <dbReference type="ChEBI" id="CHEBI:58210"/>
        <dbReference type="EC" id="2.7.7.2"/>
    </reaction>
</comment>
<dbReference type="NCBIfam" id="TIGR00125">
    <property type="entry name" value="cyt_tran_rel"/>
    <property type="match status" value="1"/>
</dbReference>
<dbReference type="Proteomes" id="UP001596022">
    <property type="component" value="Unassembled WGS sequence"/>
</dbReference>
<evidence type="ECO:0000256" key="5">
    <source>
        <dbReference type="ARBA" id="ARBA00022679"/>
    </source>
</evidence>
<reference evidence="14" key="1">
    <citation type="journal article" date="2019" name="Int. J. Syst. Evol. Microbiol.">
        <title>The Global Catalogue of Microorganisms (GCM) 10K type strain sequencing project: providing services to taxonomists for standard genome sequencing and annotation.</title>
        <authorList>
            <consortium name="The Broad Institute Genomics Platform"/>
            <consortium name="The Broad Institute Genome Sequencing Center for Infectious Disease"/>
            <person name="Wu L."/>
            <person name="Ma J."/>
        </authorList>
    </citation>
    <scope>NUCLEOTIDE SEQUENCE [LARGE SCALE GENOMIC DNA]</scope>
    <source>
        <strain evidence="14">CGMCC 1.16306</strain>
    </source>
</reference>
<evidence type="ECO:0000256" key="9">
    <source>
        <dbReference type="ARBA" id="ARBA00022840"/>
    </source>
</evidence>
<keyword evidence="7 11" id="KW-0547">Nucleotide-binding</keyword>
<feature type="domain" description="FAD synthetase" evidence="12">
    <location>
        <begin position="12"/>
        <end position="165"/>
    </location>
</feature>
<dbReference type="PANTHER" id="PTHR22749:SF6">
    <property type="entry name" value="RIBOFLAVIN KINASE"/>
    <property type="match status" value="1"/>
</dbReference>
<gene>
    <name evidence="13" type="ORF">ACFO4N_02890</name>
</gene>
<comment type="pathway">
    <text evidence="2 11">Cofactor biosynthesis; FMN biosynthesis; FMN from riboflavin (ATP route): step 1/1.</text>
</comment>
<evidence type="ECO:0000256" key="1">
    <source>
        <dbReference type="ARBA" id="ARBA00004726"/>
    </source>
</evidence>
<organism evidence="13 14">
    <name type="scientific">Camelliibacillus cellulosilyticus</name>
    <dbReference type="NCBI Taxonomy" id="2174486"/>
    <lineage>
        <taxon>Bacteria</taxon>
        <taxon>Bacillati</taxon>
        <taxon>Bacillota</taxon>
        <taxon>Bacilli</taxon>
        <taxon>Bacillales</taxon>
        <taxon>Sporolactobacillaceae</taxon>
        <taxon>Camelliibacillus</taxon>
    </lineage>
</organism>
<dbReference type="EMBL" id="JBHSFW010000001">
    <property type="protein sequence ID" value="MFC4617672.1"/>
    <property type="molecule type" value="Genomic_DNA"/>
</dbReference>
<dbReference type="InterPro" id="IPR015864">
    <property type="entry name" value="FAD_synthase"/>
</dbReference>
<dbReference type="RefSeq" id="WP_376844704.1">
    <property type="nucleotide sequence ID" value="NZ_JBHSFW010000001.1"/>
</dbReference>
<evidence type="ECO:0000256" key="10">
    <source>
        <dbReference type="ARBA" id="ARBA00049494"/>
    </source>
</evidence>
<keyword evidence="9 11" id="KW-0067">ATP-binding</keyword>
<name>A0ABV9GI69_9BACL</name>
<comment type="similarity">
    <text evidence="11">Belongs to the ribF family.</text>
</comment>
<dbReference type="InterPro" id="IPR002606">
    <property type="entry name" value="Riboflavin_kinase_bac"/>
</dbReference>
<evidence type="ECO:0000256" key="8">
    <source>
        <dbReference type="ARBA" id="ARBA00022827"/>
    </source>
</evidence>
<dbReference type="Pfam" id="PF06574">
    <property type="entry name" value="FAD_syn"/>
    <property type="match status" value="1"/>
</dbReference>
<dbReference type="Gene3D" id="3.40.50.620">
    <property type="entry name" value="HUPs"/>
    <property type="match status" value="1"/>
</dbReference>
<comment type="caution">
    <text evidence="13">The sequence shown here is derived from an EMBL/GenBank/DDBJ whole genome shotgun (WGS) entry which is preliminary data.</text>
</comment>
<evidence type="ECO:0000256" key="11">
    <source>
        <dbReference type="PIRNR" id="PIRNR004491"/>
    </source>
</evidence>
<sequence length="278" mass="31403">MEIIEVICEPEQSLETQVLCIGKFDGVHIGHQHLLKTARAYVGENDKLSVMSFSPHPIWALTGNPKYKYSITPLKEKIKQLALYGVTRLYRVHFTKDYAKTDVEPFVFDHLSKLKLKRLVVGEGFNFGKTYDSGTDVLTKLCAVIGVPVTVVPILEDHGHKISSTDIRQFIALGQLDQAENLLGRPYKITGTYRKEDGQELLVFSDDGSEDGDDYILPKEGIFEMRFESTDGQVFNGKGFFQSENRRRFAIQIDGFKDPQALIAGNKVSATFLHRIDR</sequence>
<keyword evidence="5 11" id="KW-0808">Transferase</keyword>
<dbReference type="InterPro" id="IPR004821">
    <property type="entry name" value="Cyt_trans-like"/>
</dbReference>
<dbReference type="PIRSF" id="PIRSF004491">
    <property type="entry name" value="FAD_Synth"/>
    <property type="match status" value="1"/>
</dbReference>
<keyword evidence="3 11" id="KW-0285">Flavoprotein</keyword>
<keyword evidence="8 11" id="KW-0274">FAD</keyword>
<keyword evidence="11" id="KW-0418">Kinase</keyword>
<comment type="catalytic activity">
    <reaction evidence="11">
        <text>riboflavin + ATP = FMN + ADP + H(+)</text>
        <dbReference type="Rhea" id="RHEA:14357"/>
        <dbReference type="ChEBI" id="CHEBI:15378"/>
        <dbReference type="ChEBI" id="CHEBI:30616"/>
        <dbReference type="ChEBI" id="CHEBI:57986"/>
        <dbReference type="ChEBI" id="CHEBI:58210"/>
        <dbReference type="ChEBI" id="CHEBI:456216"/>
        <dbReference type="EC" id="2.7.1.26"/>
    </reaction>
</comment>
<evidence type="ECO:0000256" key="2">
    <source>
        <dbReference type="ARBA" id="ARBA00005201"/>
    </source>
</evidence>
<evidence type="ECO:0000313" key="13">
    <source>
        <dbReference type="EMBL" id="MFC4617672.1"/>
    </source>
</evidence>
<dbReference type="InterPro" id="IPR023468">
    <property type="entry name" value="Riboflavin_kinase"/>
</dbReference>